<dbReference type="EMBL" id="BAAAZG010000047">
    <property type="protein sequence ID" value="GAA4092168.1"/>
    <property type="molecule type" value="Genomic_DNA"/>
</dbReference>
<keyword evidence="1" id="KW-0472">Membrane</keyword>
<name>A0ABP7WMA5_9ACTN</name>
<evidence type="ECO:0008006" key="4">
    <source>
        <dbReference type="Google" id="ProtNLM"/>
    </source>
</evidence>
<keyword evidence="1" id="KW-0812">Transmembrane</keyword>
<evidence type="ECO:0000256" key="1">
    <source>
        <dbReference type="SAM" id="Phobius"/>
    </source>
</evidence>
<dbReference type="Pfam" id="PF14023">
    <property type="entry name" value="Bestrophin-like"/>
    <property type="match status" value="1"/>
</dbReference>
<protein>
    <recommendedName>
        <fullName evidence="4">DUF4239 domain-containing protein</fullName>
    </recommendedName>
</protein>
<keyword evidence="3" id="KW-1185">Reference proteome</keyword>
<feature type="transmembrane region" description="Helical" evidence="1">
    <location>
        <begin position="178"/>
        <end position="199"/>
    </location>
</feature>
<feature type="transmembrane region" description="Helical" evidence="1">
    <location>
        <begin position="37"/>
        <end position="65"/>
    </location>
</feature>
<accession>A0ABP7WMA5</accession>
<dbReference type="InterPro" id="IPR025333">
    <property type="entry name" value="DUF4239"/>
</dbReference>
<comment type="caution">
    <text evidence="2">The sequence shown here is derived from an EMBL/GenBank/DDBJ whole genome shotgun (WGS) entry which is preliminary data.</text>
</comment>
<dbReference type="Proteomes" id="UP001500683">
    <property type="component" value="Unassembled WGS sequence"/>
</dbReference>
<feature type="transmembrane region" description="Helical" evidence="1">
    <location>
        <begin position="205"/>
        <end position="227"/>
    </location>
</feature>
<reference evidence="3" key="1">
    <citation type="journal article" date="2019" name="Int. J. Syst. Evol. Microbiol.">
        <title>The Global Catalogue of Microorganisms (GCM) 10K type strain sequencing project: providing services to taxonomists for standard genome sequencing and annotation.</title>
        <authorList>
            <consortium name="The Broad Institute Genomics Platform"/>
            <consortium name="The Broad Institute Genome Sequencing Center for Infectious Disease"/>
            <person name="Wu L."/>
            <person name="Ma J."/>
        </authorList>
    </citation>
    <scope>NUCLEOTIDE SEQUENCE [LARGE SCALE GENOMIC DNA]</scope>
    <source>
        <strain evidence="3">JCM 16702</strain>
    </source>
</reference>
<evidence type="ECO:0000313" key="2">
    <source>
        <dbReference type="EMBL" id="GAA4092168.1"/>
    </source>
</evidence>
<organism evidence="2 3">
    <name type="scientific">Actinomadura miaoliensis</name>
    <dbReference type="NCBI Taxonomy" id="430685"/>
    <lineage>
        <taxon>Bacteria</taxon>
        <taxon>Bacillati</taxon>
        <taxon>Actinomycetota</taxon>
        <taxon>Actinomycetes</taxon>
        <taxon>Streptosporangiales</taxon>
        <taxon>Thermomonosporaceae</taxon>
        <taxon>Actinomadura</taxon>
    </lineage>
</organism>
<sequence>MNTVLLGCLAVFGTGAAAVAGALLIQRTVPARVRYDFGMYGALTTVLVVSAFLLTAITMGLFVWLTINQASHSVVQEADAVLDLYWYAQTLDGPEEVRLRSELRDYTTHVIRVEWPAMAETGELHPRSWQLARQLRYEITHVSPQPGGATIRYQDALRAVSVLFDARRSRESLAGTRIPPLMWVALISTGLLVVVLPMLRGDPRPAVRVVLAFVGAATVAFVVFLLYEVNVPFTGNVKVTPAPLEDALRSFADIDAFWGHRP</sequence>
<keyword evidence="1" id="KW-1133">Transmembrane helix</keyword>
<evidence type="ECO:0000313" key="3">
    <source>
        <dbReference type="Proteomes" id="UP001500683"/>
    </source>
</evidence>
<gene>
    <name evidence="2" type="ORF">GCM10022214_62080</name>
</gene>
<dbReference type="RefSeq" id="WP_344954690.1">
    <property type="nucleotide sequence ID" value="NZ_BAAAZG010000047.1"/>
</dbReference>
<proteinExistence type="predicted"/>